<proteinExistence type="inferred from homology"/>
<name>A0A6P3YDY0_DINQU</name>
<keyword evidence="3" id="KW-1185">Reference proteome</keyword>
<dbReference type="RefSeq" id="XP_014488649.1">
    <property type="nucleotide sequence ID" value="XM_014633163.1"/>
</dbReference>
<comment type="similarity">
    <text evidence="1">Belongs to the SNF7 family.</text>
</comment>
<dbReference type="Pfam" id="PF25880">
    <property type="entry name" value="WHD_CHMP7_1st"/>
    <property type="match status" value="1"/>
</dbReference>
<reference evidence="4 5" key="1">
    <citation type="submission" date="2025-04" db="UniProtKB">
        <authorList>
            <consortium name="RefSeq"/>
        </authorList>
    </citation>
    <scope>IDENTIFICATION</scope>
</reference>
<dbReference type="InterPro" id="IPR005024">
    <property type="entry name" value="Snf7_fam"/>
</dbReference>
<evidence type="ECO:0000313" key="3">
    <source>
        <dbReference type="Proteomes" id="UP000515204"/>
    </source>
</evidence>
<evidence type="ECO:0000313" key="6">
    <source>
        <dbReference type="RefSeq" id="XP_014488650.1"/>
    </source>
</evidence>
<dbReference type="OrthoDB" id="10250120at2759"/>
<evidence type="ECO:0000313" key="4">
    <source>
        <dbReference type="RefSeq" id="XP_014488648.1"/>
    </source>
</evidence>
<dbReference type="Pfam" id="PF03357">
    <property type="entry name" value="Snf7"/>
    <property type="match status" value="1"/>
</dbReference>
<protein>
    <submittedName>
        <fullName evidence="4 5">Charged multivesicular body protein 7</fullName>
    </submittedName>
</protein>
<evidence type="ECO:0000256" key="1">
    <source>
        <dbReference type="ARBA" id="ARBA00006190"/>
    </source>
</evidence>
<organism evidence="3 4">
    <name type="scientific">Dinoponera quadriceps</name>
    <name type="common">South American ant</name>
    <dbReference type="NCBI Taxonomy" id="609295"/>
    <lineage>
        <taxon>Eukaryota</taxon>
        <taxon>Metazoa</taxon>
        <taxon>Ecdysozoa</taxon>
        <taxon>Arthropoda</taxon>
        <taxon>Hexapoda</taxon>
        <taxon>Insecta</taxon>
        <taxon>Pterygota</taxon>
        <taxon>Neoptera</taxon>
        <taxon>Endopterygota</taxon>
        <taxon>Hymenoptera</taxon>
        <taxon>Apocrita</taxon>
        <taxon>Aculeata</taxon>
        <taxon>Formicoidea</taxon>
        <taxon>Formicidae</taxon>
        <taxon>Ponerinae</taxon>
        <taxon>Ponerini</taxon>
        <taxon>Dinoponera</taxon>
    </lineage>
</organism>
<dbReference type="KEGG" id="dqu:106751906"/>
<dbReference type="Gene3D" id="6.10.140.1230">
    <property type="match status" value="1"/>
</dbReference>
<evidence type="ECO:0000313" key="5">
    <source>
        <dbReference type="RefSeq" id="XP_014488649.1"/>
    </source>
</evidence>
<dbReference type="GO" id="GO:0005771">
    <property type="term" value="C:multivesicular body"/>
    <property type="evidence" value="ECO:0007669"/>
    <property type="project" value="TreeGrafter"/>
</dbReference>
<dbReference type="GO" id="GO:0032511">
    <property type="term" value="P:late endosome to vacuole transport via multivesicular body sorting pathway"/>
    <property type="evidence" value="ECO:0007669"/>
    <property type="project" value="TreeGrafter"/>
</dbReference>
<dbReference type="Proteomes" id="UP000515204">
    <property type="component" value="Unplaced"/>
</dbReference>
<dbReference type="GO" id="GO:0009898">
    <property type="term" value="C:cytoplasmic side of plasma membrane"/>
    <property type="evidence" value="ECO:0007669"/>
    <property type="project" value="TreeGrafter"/>
</dbReference>
<feature type="region of interest" description="Disordered" evidence="2">
    <location>
        <begin position="425"/>
        <end position="445"/>
    </location>
</feature>
<dbReference type="RefSeq" id="XP_014488648.1">
    <property type="nucleotide sequence ID" value="XM_014633162.1"/>
</dbReference>
<dbReference type="GeneID" id="106751906"/>
<dbReference type="GO" id="GO:0000815">
    <property type="term" value="C:ESCRT III complex"/>
    <property type="evidence" value="ECO:0007669"/>
    <property type="project" value="TreeGrafter"/>
</dbReference>
<evidence type="ECO:0000256" key="2">
    <source>
        <dbReference type="SAM" id="MobiDB-lite"/>
    </source>
</evidence>
<dbReference type="PANTHER" id="PTHR22761">
    <property type="entry name" value="CHARGED MULTIVESICULAR BODY PROTEIN"/>
    <property type="match status" value="1"/>
</dbReference>
<gene>
    <name evidence="4 5 6" type="primary">LOC106751906</name>
</gene>
<feature type="compositionally biased region" description="Polar residues" evidence="2">
    <location>
        <begin position="425"/>
        <end position="435"/>
    </location>
</feature>
<dbReference type="GO" id="GO:0006900">
    <property type="term" value="P:vesicle budding from membrane"/>
    <property type="evidence" value="ECO:0007669"/>
    <property type="project" value="TreeGrafter"/>
</dbReference>
<dbReference type="AlphaFoldDB" id="A0A6P3YDY0"/>
<dbReference type="PANTHER" id="PTHR22761:SF96">
    <property type="entry name" value="BCDNA.GH08385"/>
    <property type="match status" value="1"/>
</dbReference>
<accession>A0A6P3YDY0</accession>
<sequence>MNDENISNNLLLSPEKVTEYWNQEERMNALFSPFRSKSANSQDWISKYKFWRDLIYKSLKHTMQCTFSIVDLNEAFKRKGCVPLCLDTVIEELLRHDEIIQETDFLKEPCETWTAWSVDTFLRKPISWSFYKMKTHVLGQNTINTEVKYIHIPVMQELGDIILSIAEIKKNNVLYSVSEITEYCKIKTKKQISEDSVKLVLEWLRRKRKVALGKSSDSNNELLVKISTHLVTEITEVEEGTYKLVKQENKLIKEIEFMEQEKLNILNEIKTHMAKGLRQLAKTCLKRKIELEKIIEKRSQVLANLHILIINIEDAHSNSAILSAYKTGSEILKKMEQKDLTQYSVMDVMDNINELLEENREINVVLSETLNQDSDTELERELAELMNENDADISTTFAESNSEIENLEQRLNNLRMNGSLSLENTTTLPSVSSHGNKILQEPECL</sequence>
<dbReference type="RefSeq" id="XP_014488650.1">
    <property type="nucleotide sequence ID" value="XM_014633164.1"/>
</dbReference>